<evidence type="ECO:0000256" key="6">
    <source>
        <dbReference type="ARBA" id="ARBA00023136"/>
    </source>
</evidence>
<dbReference type="GO" id="GO:0035725">
    <property type="term" value="P:sodium ion transmembrane transport"/>
    <property type="evidence" value="ECO:0007669"/>
    <property type="project" value="TreeGrafter"/>
</dbReference>
<dbReference type="GO" id="GO:0046872">
    <property type="term" value="F:metal ion binding"/>
    <property type="evidence" value="ECO:0007669"/>
    <property type="project" value="UniProtKB-KW"/>
</dbReference>
<evidence type="ECO:0000256" key="4">
    <source>
        <dbReference type="ARBA" id="ARBA00022692"/>
    </source>
</evidence>
<dbReference type="SUPFAM" id="SSF161070">
    <property type="entry name" value="SNF-like"/>
    <property type="match status" value="1"/>
</dbReference>
<feature type="binding site" evidence="8">
    <location>
        <position position="304"/>
    </location>
    <ligand>
        <name>Na(+)</name>
        <dbReference type="ChEBI" id="CHEBI:29101"/>
        <label>1</label>
    </ligand>
</feature>
<dbReference type="GO" id="GO:0015293">
    <property type="term" value="F:symporter activity"/>
    <property type="evidence" value="ECO:0007669"/>
    <property type="project" value="UniProtKB-KW"/>
</dbReference>
<evidence type="ECO:0000256" key="2">
    <source>
        <dbReference type="ARBA" id="ARBA00006459"/>
    </source>
</evidence>
<keyword evidence="9" id="KW-1015">Disulfide bond</keyword>
<dbReference type="Pfam" id="PF00209">
    <property type="entry name" value="SNF"/>
    <property type="match status" value="2"/>
</dbReference>
<protein>
    <recommendedName>
        <fullName evidence="10">Transporter</fullName>
    </recommendedName>
</protein>
<feature type="binding site" evidence="8">
    <location>
        <position position="382"/>
    </location>
    <ligand>
        <name>Na(+)</name>
        <dbReference type="ChEBI" id="CHEBI:29101"/>
        <label>1</label>
    </ligand>
</feature>
<gene>
    <name evidence="13" type="ORF">FSP39_014370</name>
</gene>
<feature type="transmembrane region" description="Helical" evidence="12">
    <location>
        <begin position="219"/>
        <end position="242"/>
    </location>
</feature>
<keyword evidence="8" id="KW-0915">Sodium</keyword>
<feature type="binding site" evidence="8">
    <location>
        <position position="53"/>
    </location>
    <ligand>
        <name>Na(+)</name>
        <dbReference type="ChEBI" id="CHEBI:29101"/>
        <label>1</label>
    </ligand>
</feature>
<name>A0AA88XRG6_PINIB</name>
<dbReference type="EMBL" id="VSWD01000012">
    <property type="protein sequence ID" value="KAK3086152.1"/>
    <property type="molecule type" value="Genomic_DNA"/>
</dbReference>
<sequence>HRENISLKYFPKTIDKNSKMKSEKEKSPSSESEPKEGRAVWDRKIEYLLSVFGYSVGIGNLWRFPYLVAKHGGGAFLVPFFFFLFMCGLPLFMLEVSLGQFSGKSPLIVWSISPLFRGLGVLMICISGIVSWYYNTILSWILYFLVHSFFPSIPWASCNNWWNTDACISRRSTTSDLLSNMSFNATMEKTPARMHTAAYEFWQYNVLRKSSGLDDMGTLQLHLVIAMAVAWILTCLCLVKGVHSVGKVVYVTVSLPYILLTAFLIRGLTLEGSLDGILHYVRPNFNNMFKFAAWRDAATQVFYSLGPAWGGLITMSSYNKFNNKCFSQKRVNPINTDKLLADNIDSSPELVFIAYPEVLVTMPLPNLWGVLFFLMLLTVGIDSQGGYYLLQLVDWYASALCVVFGSFLECMVIAWIYGAERFSRDIELMTGSGVGKIVRFAWCIFTPLILLTEHIFTYSVHFLEITQIMLFLAFIGLSPPTTADYTYPSFAHVVGVIIALVPCLPVPVGMIYGILKEKGSLYKRIKTLIKPEKSWKPHDKEQSNFYKIYEYEGTWIQNVRTNLFGHRGRVPETDSMYSRNSDDFC</sequence>
<feature type="binding site" evidence="8">
    <location>
        <position position="60"/>
    </location>
    <ligand>
        <name>Na(+)</name>
        <dbReference type="ChEBI" id="CHEBI:29101"/>
        <label>1</label>
    </ligand>
</feature>
<dbReference type="Proteomes" id="UP001186944">
    <property type="component" value="Unassembled WGS sequence"/>
</dbReference>
<organism evidence="13 14">
    <name type="scientific">Pinctada imbricata</name>
    <name type="common">Atlantic pearl-oyster</name>
    <name type="synonym">Pinctada martensii</name>
    <dbReference type="NCBI Taxonomy" id="66713"/>
    <lineage>
        <taxon>Eukaryota</taxon>
        <taxon>Metazoa</taxon>
        <taxon>Spiralia</taxon>
        <taxon>Lophotrochozoa</taxon>
        <taxon>Mollusca</taxon>
        <taxon>Bivalvia</taxon>
        <taxon>Autobranchia</taxon>
        <taxon>Pteriomorphia</taxon>
        <taxon>Pterioida</taxon>
        <taxon>Pterioidea</taxon>
        <taxon>Pteriidae</taxon>
        <taxon>Pinctada</taxon>
    </lineage>
</organism>
<feature type="transmembrane region" description="Helical" evidence="12">
    <location>
        <begin position="115"/>
        <end position="134"/>
    </location>
</feature>
<evidence type="ECO:0000256" key="5">
    <source>
        <dbReference type="ARBA" id="ARBA00022989"/>
    </source>
</evidence>
<feature type="transmembrane region" description="Helical" evidence="12">
    <location>
        <begin position="489"/>
        <end position="515"/>
    </location>
</feature>
<evidence type="ECO:0000256" key="8">
    <source>
        <dbReference type="PIRSR" id="PIRSR600175-1"/>
    </source>
</evidence>
<feature type="transmembrane region" description="Helical" evidence="12">
    <location>
        <begin position="367"/>
        <end position="389"/>
    </location>
</feature>
<dbReference type="PROSITE" id="PS00610">
    <property type="entry name" value="NA_NEUROTRAN_SYMP_1"/>
    <property type="match status" value="1"/>
</dbReference>
<feature type="transmembrane region" description="Helical" evidence="12">
    <location>
        <begin position="140"/>
        <end position="162"/>
    </location>
</feature>
<keyword evidence="5 12" id="KW-1133">Transmembrane helix</keyword>
<evidence type="ECO:0000256" key="9">
    <source>
        <dbReference type="PIRSR" id="PIRSR600175-2"/>
    </source>
</evidence>
<dbReference type="GO" id="GO:0005886">
    <property type="term" value="C:plasma membrane"/>
    <property type="evidence" value="ECO:0007669"/>
    <property type="project" value="TreeGrafter"/>
</dbReference>
<feature type="disulfide bond" evidence="9">
    <location>
        <begin position="158"/>
        <end position="167"/>
    </location>
</feature>
<evidence type="ECO:0000313" key="14">
    <source>
        <dbReference type="Proteomes" id="UP001186944"/>
    </source>
</evidence>
<comment type="subcellular location">
    <subcellularLocation>
        <location evidence="1">Membrane</location>
        <topology evidence="1">Multi-pass membrane protein</topology>
    </subcellularLocation>
</comment>
<dbReference type="PROSITE" id="PS50267">
    <property type="entry name" value="NA_NEUROTRAN_SYMP_3"/>
    <property type="match status" value="1"/>
</dbReference>
<feature type="non-terminal residue" evidence="13">
    <location>
        <position position="1"/>
    </location>
</feature>
<feature type="region of interest" description="Disordered" evidence="11">
    <location>
        <begin position="1"/>
        <end position="35"/>
    </location>
</feature>
<dbReference type="InterPro" id="IPR000175">
    <property type="entry name" value="Na/ntran_symport"/>
</dbReference>
<reference evidence="13" key="1">
    <citation type="submission" date="2019-08" db="EMBL/GenBank/DDBJ databases">
        <title>The improved chromosome-level genome for the pearl oyster Pinctada fucata martensii using PacBio sequencing and Hi-C.</title>
        <authorList>
            <person name="Zheng Z."/>
        </authorList>
    </citation>
    <scope>NUCLEOTIDE SEQUENCE</scope>
    <source>
        <strain evidence="13">ZZ-2019</strain>
        <tissue evidence="13">Adductor muscle</tissue>
    </source>
</reference>
<dbReference type="PRINTS" id="PR00176">
    <property type="entry name" value="NANEUSMPORT"/>
</dbReference>
<evidence type="ECO:0000256" key="10">
    <source>
        <dbReference type="RuleBase" id="RU003732"/>
    </source>
</evidence>
<dbReference type="PANTHER" id="PTHR11616">
    <property type="entry name" value="SODIUM/CHLORIDE DEPENDENT TRANSPORTER"/>
    <property type="match status" value="1"/>
</dbReference>
<keyword evidence="10" id="KW-0769">Symport</keyword>
<accession>A0AA88XRG6</accession>
<comment type="similarity">
    <text evidence="2 10">Belongs to the sodium:neurotransmitter symporter (SNF) (TC 2.A.22) family.</text>
</comment>
<feature type="transmembrane region" description="Helical" evidence="12">
    <location>
        <begin position="248"/>
        <end position="265"/>
    </location>
</feature>
<evidence type="ECO:0000256" key="7">
    <source>
        <dbReference type="ARBA" id="ARBA00023180"/>
    </source>
</evidence>
<keyword evidence="8" id="KW-0479">Metal-binding</keyword>
<evidence type="ECO:0000313" key="13">
    <source>
        <dbReference type="EMBL" id="KAK3086152.1"/>
    </source>
</evidence>
<keyword evidence="4 10" id="KW-0812">Transmembrane</keyword>
<dbReference type="GO" id="GO:0006865">
    <property type="term" value="P:amino acid transport"/>
    <property type="evidence" value="ECO:0007669"/>
    <property type="project" value="TreeGrafter"/>
</dbReference>
<feature type="binding site" evidence="8">
    <location>
        <position position="56"/>
    </location>
    <ligand>
        <name>Na(+)</name>
        <dbReference type="ChEBI" id="CHEBI:29101"/>
        <label>1</label>
    </ligand>
</feature>
<feature type="transmembrane region" description="Helical" evidence="12">
    <location>
        <begin position="74"/>
        <end position="94"/>
    </location>
</feature>
<comment type="caution">
    <text evidence="13">The sequence shown here is derived from an EMBL/GenBank/DDBJ whole genome shotgun (WGS) entry which is preliminary data.</text>
</comment>
<keyword evidence="3 10" id="KW-0813">Transport</keyword>
<keyword evidence="7" id="KW-0325">Glycoprotein</keyword>
<evidence type="ECO:0000256" key="1">
    <source>
        <dbReference type="ARBA" id="ARBA00004141"/>
    </source>
</evidence>
<evidence type="ECO:0000256" key="12">
    <source>
        <dbReference type="SAM" id="Phobius"/>
    </source>
</evidence>
<feature type="transmembrane region" description="Helical" evidence="12">
    <location>
        <begin position="395"/>
        <end position="417"/>
    </location>
</feature>
<feature type="binding site" evidence="8">
    <location>
        <position position="383"/>
    </location>
    <ligand>
        <name>Na(+)</name>
        <dbReference type="ChEBI" id="CHEBI:29101"/>
        <label>1</label>
    </ligand>
</feature>
<feature type="binding site" evidence="8">
    <location>
        <position position="335"/>
    </location>
    <ligand>
        <name>Na(+)</name>
        <dbReference type="ChEBI" id="CHEBI:29101"/>
        <label>1</label>
    </ligand>
</feature>
<evidence type="ECO:0000256" key="3">
    <source>
        <dbReference type="ARBA" id="ARBA00022448"/>
    </source>
</evidence>
<evidence type="ECO:0000256" key="11">
    <source>
        <dbReference type="SAM" id="MobiDB-lite"/>
    </source>
</evidence>
<dbReference type="PANTHER" id="PTHR11616:SF321">
    <property type="entry name" value="SODIUM-DEPENDENT NUTRIENT AMINO ACID TRANSPORTER 1-RELATED"/>
    <property type="match status" value="1"/>
</dbReference>
<dbReference type="InterPro" id="IPR037272">
    <property type="entry name" value="SNS_sf"/>
</dbReference>
<feature type="compositionally biased region" description="Basic and acidic residues" evidence="11">
    <location>
        <begin position="13"/>
        <end position="35"/>
    </location>
</feature>
<proteinExistence type="inferred from homology"/>
<dbReference type="AlphaFoldDB" id="A0AA88XRG6"/>
<keyword evidence="14" id="KW-1185">Reference proteome</keyword>
<keyword evidence="6 12" id="KW-0472">Membrane</keyword>